<reference evidence="2" key="2">
    <citation type="submission" date="2022-09" db="EMBL/GenBank/DDBJ databases">
        <title>Genomic of Burkholderia gladioli.</title>
        <authorList>
            <person name="Wu H."/>
        </authorList>
    </citation>
    <scope>NUCLEOTIDE SEQUENCE</scope>
    <source>
        <strain evidence="2">ZN-S4</strain>
    </source>
</reference>
<dbReference type="EMBL" id="CP104214">
    <property type="protein sequence ID" value="UWX71297.1"/>
    <property type="molecule type" value="Genomic_DNA"/>
</dbReference>
<dbReference type="Proteomes" id="UP001059745">
    <property type="component" value="Chromosome 1"/>
</dbReference>
<dbReference type="Proteomes" id="UP000029590">
    <property type="component" value="Unassembled WGS sequence"/>
</dbReference>
<dbReference type="RefSeq" id="WP_052409168.1">
    <property type="nucleotide sequence ID" value="NZ_CADEPT010000004.1"/>
</dbReference>
<proteinExistence type="predicted"/>
<name>A0AAP1Y6P6_BURGA</name>
<organism evidence="1 3">
    <name type="scientific">Burkholderia gladioli</name>
    <name type="common">Pseudomonas marginata</name>
    <name type="synonym">Phytomonas marginata</name>
    <dbReference type="NCBI Taxonomy" id="28095"/>
    <lineage>
        <taxon>Bacteria</taxon>
        <taxon>Pseudomonadati</taxon>
        <taxon>Pseudomonadota</taxon>
        <taxon>Betaproteobacteria</taxon>
        <taxon>Burkholderiales</taxon>
        <taxon>Burkholderiaceae</taxon>
        <taxon>Burkholderia</taxon>
    </lineage>
</organism>
<accession>A0AAP1Y6P6</accession>
<evidence type="ECO:0000313" key="1">
    <source>
        <dbReference type="EMBL" id="KGC10682.1"/>
    </source>
</evidence>
<dbReference type="AlphaFoldDB" id="A0AAP1Y6P6"/>
<protein>
    <submittedName>
        <fullName evidence="1">Uncharacterized protein</fullName>
    </submittedName>
</protein>
<dbReference type="EMBL" id="JPGG01000018">
    <property type="protein sequence ID" value="KGC10682.1"/>
    <property type="molecule type" value="Genomic_DNA"/>
</dbReference>
<gene>
    <name evidence="1" type="ORF">DM48_6341</name>
    <name evidence="2" type="ORF">NYZ96_05970</name>
</gene>
<sequence length="173" mass="19799">MSEDEAVEVLQLLASDTLFAGLPDAAVAGAIVIAELDRAFLLAFEQSLPEGYRVWLDAIEQCRARLRRHPRFDAAQAYVERWMLDCQRRQAGERIEHRKRRLAGSNTPRDDFRWSEAREDAMFVLATLAIHRWLGLPAERWLDGVLQAYRLGGWPCGLHEDGRLVIFDPASLR</sequence>
<evidence type="ECO:0000313" key="3">
    <source>
        <dbReference type="Proteomes" id="UP000029590"/>
    </source>
</evidence>
<reference evidence="1 3" key="1">
    <citation type="submission" date="2014-04" db="EMBL/GenBank/DDBJ databases">
        <authorList>
            <person name="Bishop-Lilly K.A."/>
            <person name="Broomall S.M."/>
            <person name="Chain P.S."/>
            <person name="Chertkov O."/>
            <person name="Coyne S.R."/>
            <person name="Daligault H.E."/>
            <person name="Davenport K.W."/>
            <person name="Erkkila T."/>
            <person name="Frey K.G."/>
            <person name="Gibbons H.S."/>
            <person name="Gu W."/>
            <person name="Jaissle J."/>
            <person name="Johnson S.L."/>
            <person name="Koroleva G.I."/>
            <person name="Ladner J.T."/>
            <person name="Lo C.-C."/>
            <person name="Minogue T.D."/>
            <person name="Munk C."/>
            <person name="Palacios G.F."/>
            <person name="Redden C.L."/>
            <person name="Rosenzweig C.N."/>
            <person name="Scholz M.B."/>
            <person name="Teshima H."/>
            <person name="Xu Y."/>
        </authorList>
    </citation>
    <scope>NUCLEOTIDE SEQUENCE [LARGE SCALE GENOMIC DNA]</scope>
    <source>
        <strain evidence="1">Gladioli</strain>
        <strain evidence="3">gladioli</strain>
    </source>
</reference>
<evidence type="ECO:0000313" key="2">
    <source>
        <dbReference type="EMBL" id="UWX71297.1"/>
    </source>
</evidence>
<dbReference type="KEGG" id="bgo:BM43_2556"/>